<evidence type="ECO:0000259" key="8">
    <source>
        <dbReference type="PROSITE" id="PS51171"/>
    </source>
</evidence>
<evidence type="ECO:0000256" key="5">
    <source>
        <dbReference type="ARBA" id="ARBA00023222"/>
    </source>
</evidence>
<dbReference type="EC" id="4.2.1.51" evidence="2"/>
<dbReference type="SUPFAM" id="SSF53850">
    <property type="entry name" value="Periplasmic binding protein-like II"/>
    <property type="match status" value="1"/>
</dbReference>
<dbReference type="InterPro" id="IPR001086">
    <property type="entry name" value="Preph_deHydtase"/>
</dbReference>
<dbReference type="FunFam" id="3.40.190.10:FF:000034">
    <property type="entry name" value="Chorismate mutase/prephenate dehydratase"/>
    <property type="match status" value="1"/>
</dbReference>
<proteinExistence type="predicted"/>
<feature type="domain" description="Prephenate dehydratase" evidence="8">
    <location>
        <begin position="2"/>
        <end position="176"/>
    </location>
</feature>
<dbReference type="PROSITE" id="PS51671">
    <property type="entry name" value="ACT"/>
    <property type="match status" value="1"/>
</dbReference>
<dbReference type="NCBIfam" id="NF008865">
    <property type="entry name" value="PRK11898.1"/>
    <property type="match status" value="1"/>
</dbReference>
<dbReference type="SUPFAM" id="SSF55021">
    <property type="entry name" value="ACT-like"/>
    <property type="match status" value="1"/>
</dbReference>
<dbReference type="Gene3D" id="3.30.70.260">
    <property type="match status" value="1"/>
</dbReference>
<dbReference type="Pfam" id="PF01842">
    <property type="entry name" value="ACT"/>
    <property type="match status" value="1"/>
</dbReference>
<dbReference type="GO" id="GO:0004664">
    <property type="term" value="F:prephenate dehydratase activity"/>
    <property type="evidence" value="ECO:0007669"/>
    <property type="project" value="UniProtKB-EC"/>
</dbReference>
<evidence type="ECO:0000256" key="7">
    <source>
        <dbReference type="ARBA" id="ARBA00047848"/>
    </source>
</evidence>
<dbReference type="GO" id="GO:0009094">
    <property type="term" value="P:L-phenylalanine biosynthetic process"/>
    <property type="evidence" value="ECO:0007669"/>
    <property type="project" value="UniProtKB-UniPathway"/>
</dbReference>
<dbReference type="PANTHER" id="PTHR21022:SF19">
    <property type="entry name" value="PREPHENATE DEHYDRATASE-RELATED"/>
    <property type="match status" value="1"/>
</dbReference>
<keyword evidence="3" id="KW-0028">Amino-acid biosynthesis</keyword>
<evidence type="ECO:0000313" key="11">
    <source>
        <dbReference type="Proteomes" id="UP000178315"/>
    </source>
</evidence>
<dbReference type="UniPathway" id="UPA00121">
    <property type="reaction ID" value="UER00345"/>
</dbReference>
<gene>
    <name evidence="10" type="ORF">A3H61_00500</name>
</gene>
<reference evidence="10 11" key="1">
    <citation type="journal article" date="2016" name="Nat. Commun.">
        <title>Thousands of microbial genomes shed light on interconnected biogeochemical processes in an aquifer system.</title>
        <authorList>
            <person name="Anantharaman K."/>
            <person name="Brown C.T."/>
            <person name="Hug L.A."/>
            <person name="Sharon I."/>
            <person name="Castelle C.J."/>
            <person name="Probst A.J."/>
            <person name="Thomas B.C."/>
            <person name="Singh A."/>
            <person name="Wilkins M.J."/>
            <person name="Karaoz U."/>
            <person name="Brodie E.L."/>
            <person name="Williams K.H."/>
            <person name="Hubbard S.S."/>
            <person name="Banfield J.F."/>
        </authorList>
    </citation>
    <scope>NUCLEOTIDE SEQUENCE [LARGE SCALE GENOMIC DNA]</scope>
</reference>
<evidence type="ECO:0000313" key="10">
    <source>
        <dbReference type="EMBL" id="OGY73654.1"/>
    </source>
</evidence>
<dbReference type="AlphaFoldDB" id="A0A1G2A9W9"/>
<dbReference type="EMBL" id="MHJU01000009">
    <property type="protein sequence ID" value="OGY73654.1"/>
    <property type="molecule type" value="Genomic_DNA"/>
</dbReference>
<dbReference type="InterPro" id="IPR018528">
    <property type="entry name" value="Preph_deHydtase_CS"/>
</dbReference>
<accession>A0A1G2A9W9</accession>
<protein>
    <recommendedName>
        <fullName evidence="2">prephenate dehydratase</fullName>
        <ecNumber evidence="2">4.2.1.51</ecNumber>
    </recommendedName>
</protein>
<dbReference type="PANTHER" id="PTHR21022">
    <property type="entry name" value="PREPHENATE DEHYDRATASE P PROTEIN"/>
    <property type="match status" value="1"/>
</dbReference>
<dbReference type="PROSITE" id="PS51171">
    <property type="entry name" value="PREPHENATE_DEHYDR_3"/>
    <property type="match status" value="1"/>
</dbReference>
<comment type="catalytic activity">
    <reaction evidence="7">
        <text>prephenate + H(+) = 3-phenylpyruvate + CO2 + H2O</text>
        <dbReference type="Rhea" id="RHEA:21648"/>
        <dbReference type="ChEBI" id="CHEBI:15377"/>
        <dbReference type="ChEBI" id="CHEBI:15378"/>
        <dbReference type="ChEBI" id="CHEBI:16526"/>
        <dbReference type="ChEBI" id="CHEBI:18005"/>
        <dbReference type="ChEBI" id="CHEBI:29934"/>
        <dbReference type="EC" id="4.2.1.51"/>
    </reaction>
</comment>
<dbReference type="Pfam" id="PF00800">
    <property type="entry name" value="PDT"/>
    <property type="match status" value="1"/>
</dbReference>
<dbReference type="Gene3D" id="3.40.190.10">
    <property type="entry name" value="Periplasmic binding protein-like II"/>
    <property type="match status" value="2"/>
</dbReference>
<organism evidence="10 11">
    <name type="scientific">Candidatus Jacksonbacteria bacterium RIFCSPLOWO2_02_FULL_44_20</name>
    <dbReference type="NCBI Taxonomy" id="1798460"/>
    <lineage>
        <taxon>Bacteria</taxon>
        <taxon>Candidatus Jacksoniibacteriota</taxon>
    </lineage>
</organism>
<dbReference type="InterPro" id="IPR045865">
    <property type="entry name" value="ACT-like_dom_sf"/>
</dbReference>
<sequence>MNLYYLGPAGSFTEEAAKNFIEEAMYIPCSSIEDTLAAVKTNPNSLCVVPVENSLEGTVLRTLDLILEKNLRVIAEIDLLISQNLLSKEKTLSAIQTVYSHQHAIAQCRVWLKKHLPNAEYKETSSTSYAAELVSKMPGAAAISSLHAADLYHLNVLGSHINNHAHNLTRFWLVTKMTHTALPIWTNRTPTKTSLYIVLKDKVGALRDLLETFAKNNVSLTFIESRPLASKPWCYGFFIDILVDASDPFARKMFAALKKEHLKAHLIGTYPQDRAYNKKSTIARNLKRIEHIFEKNRRSPLIRTILDEARNEWHNYQQTPRRVQRLLDTRFLLIPSIALNKYKSGDGLTDRLRERALLQKTRHSAILHLLYGELFKRSKQTQEKIIRLIKTKSILSEDILKLSLNDVRYYIDYIDTLIIQ</sequence>
<evidence type="ECO:0000259" key="9">
    <source>
        <dbReference type="PROSITE" id="PS51671"/>
    </source>
</evidence>
<dbReference type="PROSITE" id="PS00857">
    <property type="entry name" value="PREPHENATE_DEHYDR_1"/>
    <property type="match status" value="1"/>
</dbReference>
<evidence type="ECO:0000256" key="2">
    <source>
        <dbReference type="ARBA" id="ARBA00013147"/>
    </source>
</evidence>
<name>A0A1G2A9W9_9BACT</name>
<dbReference type="Proteomes" id="UP000178315">
    <property type="component" value="Unassembled WGS sequence"/>
</dbReference>
<dbReference type="GO" id="GO:0005737">
    <property type="term" value="C:cytoplasm"/>
    <property type="evidence" value="ECO:0007669"/>
    <property type="project" value="TreeGrafter"/>
</dbReference>
<keyword evidence="5" id="KW-0584">Phenylalanine biosynthesis</keyword>
<feature type="domain" description="ACT" evidence="9">
    <location>
        <begin position="194"/>
        <end position="277"/>
    </location>
</feature>
<evidence type="ECO:0000256" key="3">
    <source>
        <dbReference type="ARBA" id="ARBA00022605"/>
    </source>
</evidence>
<dbReference type="CDD" id="cd13630">
    <property type="entry name" value="PBP2_PDT_1"/>
    <property type="match status" value="1"/>
</dbReference>
<dbReference type="CDD" id="cd04905">
    <property type="entry name" value="ACT_CM-PDT"/>
    <property type="match status" value="1"/>
</dbReference>
<comment type="caution">
    <text evidence="10">The sequence shown here is derived from an EMBL/GenBank/DDBJ whole genome shotgun (WGS) entry which is preliminary data.</text>
</comment>
<keyword evidence="4" id="KW-0057">Aromatic amino acid biosynthesis</keyword>
<evidence type="ECO:0000256" key="4">
    <source>
        <dbReference type="ARBA" id="ARBA00023141"/>
    </source>
</evidence>
<evidence type="ECO:0000256" key="6">
    <source>
        <dbReference type="ARBA" id="ARBA00023239"/>
    </source>
</evidence>
<keyword evidence="6" id="KW-0456">Lyase</keyword>
<evidence type="ECO:0000256" key="1">
    <source>
        <dbReference type="ARBA" id="ARBA00004741"/>
    </source>
</evidence>
<comment type="pathway">
    <text evidence="1">Amino-acid biosynthesis; L-phenylalanine biosynthesis; phenylpyruvate from prephenate: step 1/1.</text>
</comment>
<dbReference type="InterPro" id="IPR002912">
    <property type="entry name" value="ACT_dom"/>
</dbReference>